<dbReference type="EMBL" id="SJPW01000004">
    <property type="protein sequence ID" value="TWU54540.1"/>
    <property type="molecule type" value="Genomic_DNA"/>
</dbReference>
<dbReference type="Pfam" id="PF07624">
    <property type="entry name" value="PSD2"/>
    <property type="match status" value="1"/>
</dbReference>
<dbReference type="AlphaFoldDB" id="A0A5C6F203"/>
<dbReference type="InterPro" id="IPR013039">
    <property type="entry name" value="DUF1588"/>
</dbReference>
<evidence type="ECO:0008006" key="6">
    <source>
        <dbReference type="Google" id="ProtNLM"/>
    </source>
</evidence>
<evidence type="ECO:0000259" key="2">
    <source>
        <dbReference type="Pfam" id="PF07627"/>
    </source>
</evidence>
<protein>
    <recommendedName>
        <fullName evidence="6">Cytochrome c domain-containing protein</fullName>
    </recommendedName>
</protein>
<dbReference type="InterPro" id="IPR011478">
    <property type="entry name" value="DUF1585"/>
</dbReference>
<evidence type="ECO:0000313" key="4">
    <source>
        <dbReference type="EMBL" id="TWU54540.1"/>
    </source>
</evidence>
<organism evidence="4 5">
    <name type="scientific">Rubripirellula tenax</name>
    <dbReference type="NCBI Taxonomy" id="2528015"/>
    <lineage>
        <taxon>Bacteria</taxon>
        <taxon>Pseudomonadati</taxon>
        <taxon>Planctomycetota</taxon>
        <taxon>Planctomycetia</taxon>
        <taxon>Pirellulales</taxon>
        <taxon>Pirellulaceae</taxon>
        <taxon>Rubripirellula</taxon>
    </lineage>
</organism>
<name>A0A5C6F203_9BACT</name>
<dbReference type="Proteomes" id="UP000318288">
    <property type="component" value="Unassembled WGS sequence"/>
</dbReference>
<evidence type="ECO:0000259" key="1">
    <source>
        <dbReference type="Pfam" id="PF07624"/>
    </source>
</evidence>
<accession>A0A5C6F203</accession>
<comment type="caution">
    <text evidence="4">The sequence shown here is derived from an EMBL/GenBank/DDBJ whole genome shotgun (WGS) entry which is preliminary data.</text>
</comment>
<dbReference type="Pfam" id="PF07627">
    <property type="entry name" value="PSCyt3"/>
    <property type="match status" value="1"/>
</dbReference>
<feature type="domain" description="DUF1585" evidence="1">
    <location>
        <begin position="658"/>
        <end position="726"/>
    </location>
</feature>
<feature type="domain" description="DUF1588" evidence="2">
    <location>
        <begin position="541"/>
        <end position="636"/>
    </location>
</feature>
<gene>
    <name evidence="4" type="ORF">Poly51_32590</name>
</gene>
<reference evidence="4 5" key="1">
    <citation type="submission" date="2019-02" db="EMBL/GenBank/DDBJ databases">
        <title>Deep-cultivation of Planctomycetes and their phenomic and genomic characterization uncovers novel biology.</title>
        <authorList>
            <person name="Wiegand S."/>
            <person name="Jogler M."/>
            <person name="Boedeker C."/>
            <person name="Pinto D."/>
            <person name="Vollmers J."/>
            <person name="Rivas-Marin E."/>
            <person name="Kohn T."/>
            <person name="Peeters S.H."/>
            <person name="Heuer A."/>
            <person name="Rast P."/>
            <person name="Oberbeckmann S."/>
            <person name="Bunk B."/>
            <person name="Jeske O."/>
            <person name="Meyerdierks A."/>
            <person name="Storesund J.E."/>
            <person name="Kallscheuer N."/>
            <person name="Luecker S."/>
            <person name="Lage O.M."/>
            <person name="Pohl T."/>
            <person name="Merkel B.J."/>
            <person name="Hornburger P."/>
            <person name="Mueller R.-W."/>
            <person name="Bruemmer F."/>
            <person name="Labrenz M."/>
            <person name="Spormann A.M."/>
            <person name="Op Den Camp H."/>
            <person name="Overmann J."/>
            <person name="Amann R."/>
            <person name="Jetten M.S.M."/>
            <person name="Mascher T."/>
            <person name="Medema M.H."/>
            <person name="Devos D.P."/>
            <person name="Kaster A.-K."/>
            <person name="Ovreas L."/>
            <person name="Rohde M."/>
            <person name="Galperin M.Y."/>
            <person name="Jogler C."/>
        </authorList>
    </citation>
    <scope>NUCLEOTIDE SEQUENCE [LARGE SCALE GENOMIC DNA]</scope>
    <source>
        <strain evidence="4 5">Poly51</strain>
    </source>
</reference>
<evidence type="ECO:0000259" key="3">
    <source>
        <dbReference type="Pfam" id="PF07631"/>
    </source>
</evidence>
<proteinExistence type="predicted"/>
<feature type="domain" description="DUF1592" evidence="3">
    <location>
        <begin position="380"/>
        <end position="495"/>
    </location>
</feature>
<evidence type="ECO:0000313" key="5">
    <source>
        <dbReference type="Proteomes" id="UP000318288"/>
    </source>
</evidence>
<sequence length="731" mass="82634">MSSVVLYYNGFCRVTGRCRALQDNPRLTGILEGDVKTKHLGRFRYLRQLSMRSFKRPAAILFATFLLPVTSSGSDTRPSFLKTFCVSCHHTDEPSGDFDLDPVISNRGNTDAESLIMILDVLKGGSMPPEDEPQPKPAERTAAIQTLQAMLQTSAAHPGRGNLIDHKALFTEPKVRRAATPSRLWRLSPHIFKQYANDLTRSRFMNTDGGREGGNGLHPAFAYMTPAAAFRDDAAQHVFEEATTELLFDVCLQVAELQVGDDGKGMKPQEIRAFLGAEEPTPQQWVDVIKLQFKIAVRREPDKEELSKLVTLGQMTLQSLRAAETEPVEPERNAKGQILPPRTMTTALKTVLAAVMLRPDAVYRYEVGRGEPDQHGRIRLSDYEVADAISFALTDAGPDEAMRAAIQSGELSSNDAVLKQVKRLLDAESSKERLVRFFQEYFEYPRVVEVFKDDSHPNYTRPDQRIMDADQLISHIVNEDHDVLKRLLTEDKVFVVYGGGERSPFFAQMMTEYYMPDFGFPSDYDWKGNDGKLVQPTIGRRSGILTHPVWLLTFSDNEKNQAIQRGHWIYSKLLGGHIPDTPIGVDAVLPTDPHLTLREKMKVTRDEYCWRCHSRMDPLGLPLEQFDDFGAWRDKEIDRPVVTTGEINIGDPQLDGPVKDPYEMLQRMAHSLRVEQVFTRHVFRYFMGRNETVDDAPTLIDAHKAYRESGGSFKALVASLLTSDSFLLRRR</sequence>
<dbReference type="InterPro" id="IPR013042">
    <property type="entry name" value="DUF1592"/>
</dbReference>
<dbReference type="Pfam" id="PF07631">
    <property type="entry name" value="PSD4"/>
    <property type="match status" value="1"/>
</dbReference>
<keyword evidence="5" id="KW-1185">Reference proteome</keyword>